<dbReference type="EMBL" id="JABELV010000091">
    <property type="protein sequence ID" value="KAG7531417.1"/>
    <property type="molecule type" value="Genomic_DNA"/>
</dbReference>
<protein>
    <submittedName>
        <fullName evidence="2">Uncharacterized protein</fullName>
    </submittedName>
</protein>
<dbReference type="Gene3D" id="3.90.550.20">
    <property type="match status" value="1"/>
</dbReference>
<organism evidence="2 3">
    <name type="scientific">Filobasidium floriforme</name>
    <dbReference type="NCBI Taxonomy" id="5210"/>
    <lineage>
        <taxon>Eukaryota</taxon>
        <taxon>Fungi</taxon>
        <taxon>Dikarya</taxon>
        <taxon>Basidiomycota</taxon>
        <taxon>Agaricomycotina</taxon>
        <taxon>Tremellomycetes</taxon>
        <taxon>Filobasidiales</taxon>
        <taxon>Filobasidiaceae</taxon>
        <taxon>Filobasidium</taxon>
    </lineage>
</organism>
<dbReference type="PANTHER" id="PTHR31834">
    <property type="entry name" value="INITIATION-SPECIFIC ALPHA-1,6-MANNOSYLTRANSFERASE"/>
    <property type="match status" value="1"/>
</dbReference>
<dbReference type="GO" id="GO:0006487">
    <property type="term" value="P:protein N-linked glycosylation"/>
    <property type="evidence" value="ECO:0007669"/>
    <property type="project" value="TreeGrafter"/>
</dbReference>
<keyword evidence="3" id="KW-1185">Reference proteome</keyword>
<evidence type="ECO:0000313" key="2">
    <source>
        <dbReference type="EMBL" id="KAG7531417.1"/>
    </source>
</evidence>
<dbReference type="GO" id="GO:0000009">
    <property type="term" value="F:alpha-1,6-mannosyltransferase activity"/>
    <property type="evidence" value="ECO:0007669"/>
    <property type="project" value="InterPro"/>
</dbReference>
<dbReference type="InterPro" id="IPR039367">
    <property type="entry name" value="Och1-like"/>
</dbReference>
<evidence type="ECO:0000256" key="1">
    <source>
        <dbReference type="SAM" id="MobiDB-lite"/>
    </source>
</evidence>
<name>A0A8K0JJE8_9TREE</name>
<feature type="compositionally biased region" description="Low complexity" evidence="1">
    <location>
        <begin position="262"/>
        <end position="276"/>
    </location>
</feature>
<proteinExistence type="predicted"/>
<dbReference type="PANTHER" id="PTHR31834:SF1">
    <property type="entry name" value="INITIATION-SPECIFIC ALPHA-1,6-MANNOSYLTRANSFERASE"/>
    <property type="match status" value="1"/>
</dbReference>
<evidence type="ECO:0000313" key="3">
    <source>
        <dbReference type="Proteomes" id="UP000812966"/>
    </source>
</evidence>
<sequence length="551" mass="62022">MRNPFVFLSTRSGGNYLPLPLDQQNKGPSTSSSSFLPNLTRRAWNILILACIALSTAGVYLWLSQGGNEAGPDLDLGMDVKDLGKEVHVPGNEVGSEGEVLEIDPGSGEDSELQEGSELALLSDEDVELDRVTLADLGQEAEDRYHLLGERMDEYLSTLDFFLRQSFPPHTSSLLIPALSAYTLPFGHPDSDKPGMLDFKMIHQTDKTYDPEDKRVKKWRDMHEANGWEWKFYNDEQALRWIEGKARWDAVGSVDPTEETQPETTIPTSTSTSIPDETTDKGFNLVELDSRAAPTASERGVMWAWEYMKRGVMRADFFRYLVVLLEGGVPFPTQTYPLRPIDEWGKIKPEIYDISSTDGPREDWVKVVETTEPSVVVAIDVDVHQLLDWGKSWPRPLGICQWTLSGAPHHPIYVDAVRRVVNATQYIAHQIEVVLPEEIVRLKDERPNGWKAQVKKMKKMIRTQQGILPIMEHTGPGLWSDSVFSYLLARYGITWHDLRALDHPMRIGEVLVLPITAFSPGGQPDFKAKGRDDEQADVVHDFRGSWKAGGL</sequence>
<dbReference type="Proteomes" id="UP000812966">
    <property type="component" value="Unassembled WGS sequence"/>
</dbReference>
<feature type="region of interest" description="Disordered" evidence="1">
    <location>
        <begin position="253"/>
        <end position="280"/>
    </location>
</feature>
<gene>
    <name evidence="2" type="ORF">FFLO_04338</name>
</gene>
<dbReference type="GO" id="GO:0000136">
    <property type="term" value="C:mannan polymerase complex"/>
    <property type="evidence" value="ECO:0007669"/>
    <property type="project" value="TreeGrafter"/>
</dbReference>
<comment type="caution">
    <text evidence="2">The sequence shown here is derived from an EMBL/GenBank/DDBJ whole genome shotgun (WGS) entry which is preliminary data.</text>
</comment>
<accession>A0A8K0JJE8</accession>
<reference evidence="2" key="1">
    <citation type="submission" date="2020-04" db="EMBL/GenBank/DDBJ databases">
        <title>Analysis of mating type loci in Filobasidium floriforme.</title>
        <authorList>
            <person name="Nowrousian M."/>
        </authorList>
    </citation>
    <scope>NUCLEOTIDE SEQUENCE</scope>
    <source>
        <strain evidence="2">CBS 6242</strain>
    </source>
</reference>
<dbReference type="AlphaFoldDB" id="A0A8K0JJE8"/>